<dbReference type="SUPFAM" id="SSF52768">
    <property type="entry name" value="Arginase/deacetylase"/>
    <property type="match status" value="1"/>
</dbReference>
<sequence>MKCAGRMGIHYMQKLNAANVPKELVEKGQNRVIEASLTLIRERAKLKGELIRALGGAVASTSLLGVPLGHNSSFLQGPAFAPPRIREAIWCGSTNSTTEEGKELNDSRILTDVGDVPVQELRDSGVDDDRLMSIISESVKLVMEEVNHLLCK</sequence>
<proteinExistence type="predicted"/>
<dbReference type="STRING" id="4096.A0A1U7VPE6"/>
<keyword evidence="1" id="KW-0479">Metal-binding</keyword>
<evidence type="ECO:0000256" key="2">
    <source>
        <dbReference type="ARBA" id="ARBA00022801"/>
    </source>
</evidence>
<keyword evidence="2" id="KW-0378">Hydrolase</keyword>
<protein>
    <submittedName>
        <fullName evidence="4">Arginase 1, mitochondrial-like</fullName>
    </submittedName>
</protein>
<accession>A0A1U7VPE6</accession>
<reference evidence="4" key="2">
    <citation type="submission" date="2025-08" db="UniProtKB">
        <authorList>
            <consortium name="RefSeq"/>
        </authorList>
    </citation>
    <scope>IDENTIFICATION</scope>
    <source>
        <tissue evidence="4">Leaf</tissue>
    </source>
</reference>
<evidence type="ECO:0000313" key="4">
    <source>
        <dbReference type="RefSeq" id="XP_009768268.1"/>
    </source>
</evidence>
<evidence type="ECO:0000256" key="1">
    <source>
        <dbReference type="ARBA" id="ARBA00022723"/>
    </source>
</evidence>
<dbReference type="InterPro" id="IPR006035">
    <property type="entry name" value="Ureohydrolase"/>
</dbReference>
<dbReference type="PANTHER" id="PTHR11358">
    <property type="entry name" value="ARGINASE/AGMATINASE"/>
    <property type="match status" value="1"/>
</dbReference>
<dbReference type="Proteomes" id="UP000189701">
    <property type="component" value="Unplaced"/>
</dbReference>
<keyword evidence="3" id="KW-1185">Reference proteome</keyword>
<name>A0A1U7VPE6_NICSY</name>
<gene>
    <name evidence="4" type="primary">LOC104219302</name>
</gene>
<dbReference type="eggNOG" id="KOG2964">
    <property type="taxonomic scope" value="Eukaryota"/>
</dbReference>
<dbReference type="Pfam" id="PF00491">
    <property type="entry name" value="Arginase"/>
    <property type="match status" value="1"/>
</dbReference>
<evidence type="ECO:0000313" key="3">
    <source>
        <dbReference type="Proteomes" id="UP000189701"/>
    </source>
</evidence>
<dbReference type="AlphaFoldDB" id="A0A1U7VPE6"/>
<reference evidence="3" key="1">
    <citation type="journal article" date="2013" name="Genome Biol.">
        <title>Reference genomes and transcriptomes of Nicotiana sylvestris and Nicotiana tomentosiformis.</title>
        <authorList>
            <person name="Sierro N."/>
            <person name="Battey J.N."/>
            <person name="Ouadi S."/>
            <person name="Bovet L."/>
            <person name="Goepfert S."/>
            <person name="Bakaher N."/>
            <person name="Peitsch M.C."/>
            <person name="Ivanov N.V."/>
        </authorList>
    </citation>
    <scope>NUCLEOTIDE SEQUENCE [LARGE SCALE GENOMIC DNA]</scope>
</reference>
<dbReference type="InterPro" id="IPR023696">
    <property type="entry name" value="Ureohydrolase_dom_sf"/>
</dbReference>
<dbReference type="GO" id="GO:0033389">
    <property type="term" value="P:putrescine biosynthetic process from arginine, via agmatine"/>
    <property type="evidence" value="ECO:0007669"/>
    <property type="project" value="TreeGrafter"/>
</dbReference>
<dbReference type="Gene3D" id="3.40.800.10">
    <property type="entry name" value="Ureohydrolase domain"/>
    <property type="match status" value="1"/>
</dbReference>
<dbReference type="RefSeq" id="XP_009768268.1">
    <property type="nucleotide sequence ID" value="XM_009769966.1"/>
</dbReference>
<dbReference type="GO" id="GO:0046872">
    <property type="term" value="F:metal ion binding"/>
    <property type="evidence" value="ECO:0007669"/>
    <property type="project" value="UniProtKB-KW"/>
</dbReference>
<organism evidence="3 4">
    <name type="scientific">Nicotiana sylvestris</name>
    <name type="common">Wood tobacco</name>
    <name type="synonym">South American tobacco</name>
    <dbReference type="NCBI Taxonomy" id="4096"/>
    <lineage>
        <taxon>Eukaryota</taxon>
        <taxon>Viridiplantae</taxon>
        <taxon>Streptophyta</taxon>
        <taxon>Embryophyta</taxon>
        <taxon>Tracheophyta</taxon>
        <taxon>Spermatophyta</taxon>
        <taxon>Magnoliopsida</taxon>
        <taxon>eudicotyledons</taxon>
        <taxon>Gunneridae</taxon>
        <taxon>Pentapetalae</taxon>
        <taxon>asterids</taxon>
        <taxon>lamiids</taxon>
        <taxon>Solanales</taxon>
        <taxon>Solanaceae</taxon>
        <taxon>Nicotianoideae</taxon>
        <taxon>Nicotianeae</taxon>
        <taxon>Nicotiana</taxon>
    </lineage>
</organism>
<dbReference type="GO" id="GO:0008783">
    <property type="term" value="F:agmatinase activity"/>
    <property type="evidence" value="ECO:0007669"/>
    <property type="project" value="TreeGrafter"/>
</dbReference>
<dbReference type="PANTHER" id="PTHR11358:SF26">
    <property type="entry name" value="GUANIDINO ACID HYDROLASE, MITOCHONDRIAL"/>
    <property type="match status" value="1"/>
</dbReference>